<dbReference type="Pfam" id="PF07411">
    <property type="entry name" value="DUF1508"/>
    <property type="match status" value="2"/>
</dbReference>
<evidence type="ECO:0000259" key="1">
    <source>
        <dbReference type="Pfam" id="PF07411"/>
    </source>
</evidence>
<name>A0ABQ1ZZE1_9BACT</name>
<dbReference type="RefSeq" id="WP_188560589.1">
    <property type="nucleotide sequence ID" value="NZ_BMGY01000004.1"/>
</dbReference>
<dbReference type="InterPro" id="IPR036913">
    <property type="entry name" value="YegP-like_sf"/>
</dbReference>
<gene>
    <name evidence="2" type="ORF">GCM10011495_06530</name>
</gene>
<feature type="domain" description="DUF1508" evidence="1">
    <location>
        <begin position="59"/>
        <end position="104"/>
    </location>
</feature>
<reference evidence="3" key="1">
    <citation type="journal article" date="2019" name="Int. J. Syst. Evol. Microbiol.">
        <title>The Global Catalogue of Microorganisms (GCM) 10K type strain sequencing project: providing services to taxonomists for standard genome sequencing and annotation.</title>
        <authorList>
            <consortium name="The Broad Institute Genomics Platform"/>
            <consortium name="The Broad Institute Genome Sequencing Center for Infectious Disease"/>
            <person name="Wu L."/>
            <person name="Ma J."/>
        </authorList>
    </citation>
    <scope>NUCLEOTIDE SEQUENCE [LARGE SCALE GENOMIC DNA]</scope>
    <source>
        <strain evidence="3">CGMCC 1.14966</strain>
    </source>
</reference>
<keyword evidence="3" id="KW-1185">Reference proteome</keyword>
<dbReference type="PANTHER" id="PTHR40606:SF1">
    <property type="entry name" value="UPF0339 PROTEIN YEGP"/>
    <property type="match status" value="1"/>
</dbReference>
<dbReference type="InterPro" id="IPR010879">
    <property type="entry name" value="DUF1508"/>
</dbReference>
<comment type="caution">
    <text evidence="2">The sequence shown here is derived from an EMBL/GenBank/DDBJ whole genome shotgun (WGS) entry which is preliminary data.</text>
</comment>
<feature type="domain" description="DUF1508" evidence="1">
    <location>
        <begin position="9"/>
        <end position="48"/>
    </location>
</feature>
<dbReference type="Proteomes" id="UP000637774">
    <property type="component" value="Unassembled WGS sequence"/>
</dbReference>
<evidence type="ECO:0000313" key="2">
    <source>
        <dbReference type="EMBL" id="GGH80787.1"/>
    </source>
</evidence>
<dbReference type="InterPro" id="IPR051141">
    <property type="entry name" value="UPF0339_domain"/>
</dbReference>
<dbReference type="PANTHER" id="PTHR40606">
    <property type="match status" value="1"/>
</dbReference>
<dbReference type="EMBL" id="BMGY01000004">
    <property type="protein sequence ID" value="GGH80787.1"/>
    <property type="molecule type" value="Genomic_DNA"/>
</dbReference>
<evidence type="ECO:0000313" key="3">
    <source>
        <dbReference type="Proteomes" id="UP000637774"/>
    </source>
</evidence>
<dbReference type="SUPFAM" id="SSF160113">
    <property type="entry name" value="YegP-like"/>
    <property type="match status" value="2"/>
</dbReference>
<protein>
    <recommendedName>
        <fullName evidence="1">DUF1508 domain-containing protein</fullName>
    </recommendedName>
</protein>
<sequence length="107" mass="11935">MATFQIFQSSGQYWYHLRADNGEIVQSGEGYTAKVSCENGIQSVKANCQPQRFQSFFESGQYGFNHVAANGEIIGRSEKYTTAQARDHGIQVVLREAPEARVDDLAQ</sequence>
<proteinExistence type="predicted"/>
<accession>A0ABQ1ZZE1</accession>
<organism evidence="2 3">
    <name type="scientific">Hymenobacter frigidus</name>
    <dbReference type="NCBI Taxonomy" id="1524095"/>
    <lineage>
        <taxon>Bacteria</taxon>
        <taxon>Pseudomonadati</taxon>
        <taxon>Bacteroidota</taxon>
        <taxon>Cytophagia</taxon>
        <taxon>Cytophagales</taxon>
        <taxon>Hymenobacteraceae</taxon>
        <taxon>Hymenobacter</taxon>
    </lineage>
</organism>
<dbReference type="Gene3D" id="2.30.29.80">
    <property type="match status" value="1"/>
</dbReference>